<keyword evidence="1" id="KW-1133">Transmembrane helix</keyword>
<evidence type="ECO:0000313" key="2">
    <source>
        <dbReference type="EMBL" id="EEW24728.1"/>
    </source>
</evidence>
<keyword evidence="1" id="KW-0812">Transmembrane</keyword>
<keyword evidence="1" id="KW-0472">Membrane</keyword>
<keyword evidence="3" id="KW-1185">Reference proteome</keyword>
<dbReference type="eggNOG" id="ENOG5033MQ6">
    <property type="taxonomic scope" value="Bacteria"/>
</dbReference>
<comment type="caution">
    <text evidence="2">The sequence shown here is derived from an EMBL/GenBank/DDBJ whole genome shotgun (WGS) entry which is preliminary data.</text>
</comment>
<sequence length="263" mass="28228">MCAMPKSTIAQLLYAEHPIPNFARIVGELDSALERCPAQARSLVWDCEDTAVFELDAMRIVLAHADNPGCGYLCCLTLSVGPARPEADAPALAQRLDGLCRLLVERIVTRYPAEMVLWHDKPGVVTPDALDALLQAVPSRRHLGGKAALRTAAVLALPMVVANDLPDLPRRQSAELQRVREALYPMLPEPVAVARPSTQMRLATHAVNSTLIIVALPVGAALLTYSLLRGEDMRLSARAVALTGAVLGVLQSPLGQQVSALMV</sequence>
<organism evidence="2 3">
    <name type="scientific">Rhodobacter ferrooxidans</name>
    <dbReference type="NCBI Taxonomy" id="371731"/>
    <lineage>
        <taxon>Bacteria</taxon>
        <taxon>Pseudomonadati</taxon>
        <taxon>Pseudomonadota</taxon>
        <taxon>Alphaproteobacteria</taxon>
        <taxon>Rhodobacterales</taxon>
        <taxon>Rhodobacter group</taxon>
        <taxon>Rhodobacter</taxon>
    </lineage>
</organism>
<proteinExistence type="predicted"/>
<accession>C8S2Q2</accession>
<dbReference type="EMBL" id="ACYY01000015">
    <property type="protein sequence ID" value="EEW24728.1"/>
    <property type="molecule type" value="Genomic_DNA"/>
</dbReference>
<reference evidence="2 3" key="1">
    <citation type="submission" date="2009-08" db="EMBL/GenBank/DDBJ databases">
        <title>The draft genome of Rhodobacter sp. SW2.</title>
        <authorList>
            <consortium name="US DOE Joint Genome Institute (JGI-PGF)"/>
            <person name="Lucas S."/>
            <person name="Copeland A."/>
            <person name="Lapidus A."/>
            <person name="Glavina del Rio T."/>
            <person name="Tice H."/>
            <person name="Bruce D."/>
            <person name="Goodwin L."/>
            <person name="Pitluck S."/>
            <person name="Larimer F."/>
            <person name="Land M.L."/>
            <person name="Hauser L."/>
            <person name="Emerson D."/>
        </authorList>
    </citation>
    <scope>NUCLEOTIDE SEQUENCE [LARGE SCALE GENOMIC DNA]</scope>
    <source>
        <strain evidence="2 3">SW2</strain>
    </source>
</reference>
<evidence type="ECO:0000256" key="1">
    <source>
        <dbReference type="SAM" id="Phobius"/>
    </source>
</evidence>
<name>C8S2Q2_9RHOB</name>
<evidence type="ECO:0000313" key="3">
    <source>
        <dbReference type="Proteomes" id="UP000010121"/>
    </source>
</evidence>
<protein>
    <submittedName>
        <fullName evidence="2">Uncharacterized protein</fullName>
    </submittedName>
</protein>
<dbReference type="AlphaFoldDB" id="C8S2Q2"/>
<gene>
    <name evidence="2" type="ORF">Rsw2DRAFT_2330</name>
</gene>
<dbReference type="Proteomes" id="UP000010121">
    <property type="component" value="Unassembled WGS sequence"/>
</dbReference>
<feature type="transmembrane region" description="Helical" evidence="1">
    <location>
        <begin position="206"/>
        <end position="228"/>
    </location>
</feature>